<dbReference type="PANTHER" id="PTHR43046">
    <property type="entry name" value="GDP-MANNOSE MANNOSYL HYDROLASE"/>
    <property type="match status" value="1"/>
</dbReference>
<feature type="domain" description="Nudix hydrolase" evidence="3">
    <location>
        <begin position="4"/>
        <end position="134"/>
    </location>
</feature>
<keyword evidence="5" id="KW-1185">Reference proteome</keyword>
<dbReference type="PROSITE" id="PS00893">
    <property type="entry name" value="NUDIX_BOX"/>
    <property type="match status" value="1"/>
</dbReference>
<dbReference type="PANTHER" id="PTHR43046:SF2">
    <property type="entry name" value="8-OXO-DGTP DIPHOSPHATASE-RELATED"/>
    <property type="match status" value="1"/>
</dbReference>
<dbReference type="InterPro" id="IPR015797">
    <property type="entry name" value="NUDIX_hydrolase-like_dom_sf"/>
</dbReference>
<reference evidence="5" key="1">
    <citation type="submission" date="2016-10" db="EMBL/GenBank/DDBJ databases">
        <authorList>
            <person name="Varghese N."/>
            <person name="Submissions S."/>
        </authorList>
    </citation>
    <scope>NUCLEOTIDE SEQUENCE [LARGE SCALE GENOMIC DNA]</scope>
    <source>
        <strain evidence="5">DSM 22361</strain>
    </source>
</reference>
<dbReference type="SUPFAM" id="SSF55811">
    <property type="entry name" value="Nudix"/>
    <property type="match status" value="1"/>
</dbReference>
<evidence type="ECO:0000313" key="4">
    <source>
        <dbReference type="EMBL" id="SEG73981.1"/>
    </source>
</evidence>
<dbReference type="EMBL" id="FNUT01000017">
    <property type="protein sequence ID" value="SEG73981.1"/>
    <property type="molecule type" value="Genomic_DNA"/>
</dbReference>
<sequence>MKLKNYIEIAVCIITNDRNELLTVRKTGSTYYQLPGGKLEPQESAMATLLRELREELNLEFEESDFRLVKIHEADAVNERGMRVRGHVFRCARPIPMSLSANAELEEVRWVGPEEVDAVKLANLLRQVAIPEWLRH</sequence>
<keyword evidence="2" id="KW-0378">Hydrolase</keyword>
<evidence type="ECO:0000256" key="2">
    <source>
        <dbReference type="ARBA" id="ARBA00022801"/>
    </source>
</evidence>
<dbReference type="PROSITE" id="PS51462">
    <property type="entry name" value="NUDIX"/>
    <property type="match status" value="1"/>
</dbReference>
<accession>A0A1H6CLY5</accession>
<organism evidence="4 5">
    <name type="scientific">Sphingobacterium lactis</name>
    <dbReference type="NCBI Taxonomy" id="797291"/>
    <lineage>
        <taxon>Bacteria</taxon>
        <taxon>Pseudomonadati</taxon>
        <taxon>Bacteroidota</taxon>
        <taxon>Sphingobacteriia</taxon>
        <taxon>Sphingobacteriales</taxon>
        <taxon>Sphingobacteriaceae</taxon>
        <taxon>Sphingobacterium</taxon>
    </lineage>
</organism>
<dbReference type="InterPro" id="IPR000086">
    <property type="entry name" value="NUDIX_hydrolase_dom"/>
</dbReference>
<dbReference type="InterPro" id="IPR020084">
    <property type="entry name" value="NUDIX_hydrolase_CS"/>
</dbReference>
<dbReference type="Proteomes" id="UP000236731">
    <property type="component" value="Unassembled WGS sequence"/>
</dbReference>
<proteinExistence type="predicted"/>
<dbReference type="Gene3D" id="3.90.79.10">
    <property type="entry name" value="Nucleoside Triphosphate Pyrophosphohydrolase"/>
    <property type="match status" value="1"/>
</dbReference>
<protein>
    <recommendedName>
        <fullName evidence="3">Nudix hydrolase domain-containing protein</fullName>
    </recommendedName>
</protein>
<evidence type="ECO:0000259" key="3">
    <source>
        <dbReference type="PROSITE" id="PS51462"/>
    </source>
</evidence>
<name>A0A1H6CLY5_9SPHI</name>
<comment type="cofactor">
    <cofactor evidence="1">
        <name>Mg(2+)</name>
        <dbReference type="ChEBI" id="CHEBI:18420"/>
    </cofactor>
</comment>
<evidence type="ECO:0000313" key="5">
    <source>
        <dbReference type="Proteomes" id="UP000236731"/>
    </source>
</evidence>
<dbReference type="CDD" id="cd04690">
    <property type="entry name" value="NUDIX_Hydrolase"/>
    <property type="match status" value="1"/>
</dbReference>
<dbReference type="OrthoDB" id="9787880at2"/>
<dbReference type="GO" id="GO:0016787">
    <property type="term" value="F:hydrolase activity"/>
    <property type="evidence" value="ECO:0007669"/>
    <property type="project" value="UniProtKB-KW"/>
</dbReference>
<dbReference type="AlphaFoldDB" id="A0A1H6CLY5"/>
<evidence type="ECO:0000256" key="1">
    <source>
        <dbReference type="ARBA" id="ARBA00001946"/>
    </source>
</evidence>
<gene>
    <name evidence="4" type="ORF">SAMN05421877_1174</name>
</gene>
<dbReference type="Pfam" id="PF00293">
    <property type="entry name" value="NUDIX"/>
    <property type="match status" value="1"/>
</dbReference>
<dbReference type="RefSeq" id="WP_160003822.1">
    <property type="nucleotide sequence ID" value="NZ_CP049246.1"/>
</dbReference>